<reference evidence="1" key="1">
    <citation type="submission" date="2021-06" db="EMBL/GenBank/DDBJ databases">
        <authorList>
            <person name="Kallberg Y."/>
            <person name="Tangrot J."/>
            <person name="Rosling A."/>
        </authorList>
    </citation>
    <scope>NUCLEOTIDE SEQUENCE</scope>
    <source>
        <strain evidence="1">MA461A</strain>
    </source>
</reference>
<feature type="non-terminal residue" evidence="1">
    <location>
        <position position="1"/>
    </location>
</feature>
<accession>A0ACA9QQG2</accession>
<dbReference type="Proteomes" id="UP000789920">
    <property type="component" value="Unassembled WGS sequence"/>
</dbReference>
<proteinExistence type="predicted"/>
<name>A0ACA9QQG2_9GLOM</name>
<organism evidence="1 2">
    <name type="scientific">Racocetra persica</name>
    <dbReference type="NCBI Taxonomy" id="160502"/>
    <lineage>
        <taxon>Eukaryota</taxon>
        <taxon>Fungi</taxon>
        <taxon>Fungi incertae sedis</taxon>
        <taxon>Mucoromycota</taxon>
        <taxon>Glomeromycotina</taxon>
        <taxon>Glomeromycetes</taxon>
        <taxon>Diversisporales</taxon>
        <taxon>Gigasporaceae</taxon>
        <taxon>Racocetra</taxon>
    </lineage>
</organism>
<dbReference type="EMBL" id="CAJVQC010036164">
    <property type="protein sequence ID" value="CAG8760738.1"/>
    <property type="molecule type" value="Genomic_DNA"/>
</dbReference>
<evidence type="ECO:0000313" key="1">
    <source>
        <dbReference type="EMBL" id="CAG8760738.1"/>
    </source>
</evidence>
<gene>
    <name evidence="1" type="ORF">RPERSI_LOCUS15206</name>
</gene>
<sequence length="62" mass="6983">NPQEFNAYRHNFPATKIDRNNLVFGFGKSTSEHENAKHKQHFGSLLGTLRPGKAGVVFESRV</sequence>
<keyword evidence="2" id="KW-1185">Reference proteome</keyword>
<evidence type="ECO:0000313" key="2">
    <source>
        <dbReference type="Proteomes" id="UP000789920"/>
    </source>
</evidence>
<protein>
    <submittedName>
        <fullName evidence="1">27877_t:CDS:1</fullName>
    </submittedName>
</protein>
<comment type="caution">
    <text evidence="1">The sequence shown here is derived from an EMBL/GenBank/DDBJ whole genome shotgun (WGS) entry which is preliminary data.</text>
</comment>